<dbReference type="EMBL" id="JARBHB010000007">
    <property type="protein sequence ID" value="KAJ8879161.1"/>
    <property type="molecule type" value="Genomic_DNA"/>
</dbReference>
<proteinExistence type="predicted"/>
<protein>
    <submittedName>
        <fullName evidence="1">Uncharacterized protein</fullName>
    </submittedName>
</protein>
<sequence length="368" mass="41518">MVLSPPLPNLTWREISVPHFYVLTSVVRIVDRARTILFMPISRIPCFSYLVSEVVSEKGETTIGPAWSTVVIFRKGVLLCSRCQNLLNSFMPVPPEVCGYSKRTGRTCALIRFTTRHHDHQDNNVVQLLQVQEEPLELPQDVGFSHLPGNKIPTHNPSVSPSPLHHWNRDCLNKGRPESLRAFSRQAACGAELRIISESPRISTAARDRAHETAPESRELLHSSGLLLQLLFISSGILLPVLRNGFVEFTSICTPLSTPLNTKEQETSVLRAVSCNVHGPAMSKLRRRESSCPFLMAPHFWENEHRHGQMERGSSTMSHIAKCKPYGSELIVEKIECSNHVLCNYDNRLRDLTKKKSVPPILRKKMNI</sequence>
<reference evidence="1 2" key="1">
    <citation type="submission" date="2023-02" db="EMBL/GenBank/DDBJ databases">
        <title>LHISI_Scaffold_Assembly.</title>
        <authorList>
            <person name="Stuart O.P."/>
            <person name="Cleave R."/>
            <person name="Magrath M.J.L."/>
            <person name="Mikheyev A.S."/>
        </authorList>
    </citation>
    <scope>NUCLEOTIDE SEQUENCE [LARGE SCALE GENOMIC DNA]</scope>
    <source>
        <strain evidence="1">Daus_M_001</strain>
        <tissue evidence="1">Leg muscle</tissue>
    </source>
</reference>
<accession>A0ABQ9H4F0</accession>
<comment type="caution">
    <text evidence="1">The sequence shown here is derived from an EMBL/GenBank/DDBJ whole genome shotgun (WGS) entry which is preliminary data.</text>
</comment>
<organism evidence="1 2">
    <name type="scientific">Dryococelus australis</name>
    <dbReference type="NCBI Taxonomy" id="614101"/>
    <lineage>
        <taxon>Eukaryota</taxon>
        <taxon>Metazoa</taxon>
        <taxon>Ecdysozoa</taxon>
        <taxon>Arthropoda</taxon>
        <taxon>Hexapoda</taxon>
        <taxon>Insecta</taxon>
        <taxon>Pterygota</taxon>
        <taxon>Neoptera</taxon>
        <taxon>Polyneoptera</taxon>
        <taxon>Phasmatodea</taxon>
        <taxon>Verophasmatodea</taxon>
        <taxon>Anareolatae</taxon>
        <taxon>Phasmatidae</taxon>
        <taxon>Eurycanthinae</taxon>
        <taxon>Dryococelus</taxon>
    </lineage>
</organism>
<evidence type="ECO:0000313" key="2">
    <source>
        <dbReference type="Proteomes" id="UP001159363"/>
    </source>
</evidence>
<evidence type="ECO:0000313" key="1">
    <source>
        <dbReference type="EMBL" id="KAJ8879161.1"/>
    </source>
</evidence>
<gene>
    <name evidence="1" type="ORF">PR048_019767</name>
</gene>
<dbReference type="Proteomes" id="UP001159363">
    <property type="component" value="Chromosome 6"/>
</dbReference>
<name>A0ABQ9H4F0_9NEOP</name>
<keyword evidence="2" id="KW-1185">Reference proteome</keyword>